<gene>
    <name evidence="1" type="ORF">PS723_01070</name>
</gene>
<proteinExistence type="predicted"/>
<evidence type="ECO:0000313" key="1">
    <source>
        <dbReference type="EMBL" id="VVN80773.1"/>
    </source>
</evidence>
<reference evidence="1 2" key="1">
    <citation type="submission" date="2019-09" db="EMBL/GenBank/DDBJ databases">
        <authorList>
            <person name="Chandra G."/>
            <person name="Truman W A."/>
        </authorList>
    </citation>
    <scope>NUCLEOTIDE SEQUENCE [LARGE SCALE GENOMIC DNA]</scope>
    <source>
        <strain evidence="1">PS723</strain>
    </source>
</reference>
<name>A0A5E7B3T7_PSEFL</name>
<protein>
    <submittedName>
        <fullName evidence="1">Uncharacterized protein</fullName>
    </submittedName>
</protein>
<organism evidence="1 2">
    <name type="scientific">Pseudomonas fluorescens</name>
    <dbReference type="NCBI Taxonomy" id="294"/>
    <lineage>
        <taxon>Bacteria</taxon>
        <taxon>Pseudomonadati</taxon>
        <taxon>Pseudomonadota</taxon>
        <taxon>Gammaproteobacteria</taxon>
        <taxon>Pseudomonadales</taxon>
        <taxon>Pseudomonadaceae</taxon>
        <taxon>Pseudomonas</taxon>
    </lineage>
</organism>
<dbReference type="EMBL" id="CABVHY010000004">
    <property type="protein sequence ID" value="VVN80773.1"/>
    <property type="molecule type" value="Genomic_DNA"/>
</dbReference>
<evidence type="ECO:0000313" key="2">
    <source>
        <dbReference type="Proteomes" id="UP000379480"/>
    </source>
</evidence>
<accession>A0A5E7B3T7</accession>
<dbReference type="AlphaFoldDB" id="A0A5E7B3T7"/>
<dbReference type="Proteomes" id="UP000379480">
    <property type="component" value="Unassembled WGS sequence"/>
</dbReference>
<sequence length="94" mass="10564">MVQRRRHHLSQLSLRLMALRAHVCEFKHDELVIRRTLSGGPALDGGQALDHAFDEIRDSINHTQALLEALAEATGNEEVVRISDEQREDVASLV</sequence>
<dbReference type="RefSeq" id="WP_191636116.1">
    <property type="nucleotide sequence ID" value="NZ_CABVHY010000004.1"/>
</dbReference>